<dbReference type="EMBL" id="BOOC01000011">
    <property type="protein sequence ID" value="GIH40043.1"/>
    <property type="molecule type" value="Genomic_DNA"/>
</dbReference>
<comment type="caution">
    <text evidence="3">The sequence shown here is derived from an EMBL/GenBank/DDBJ whole genome shotgun (WGS) entry which is preliminary data.</text>
</comment>
<keyword evidence="4" id="KW-1185">Reference proteome</keyword>
<dbReference type="InterPro" id="IPR035994">
    <property type="entry name" value="Nucleoside_phosphorylase_sf"/>
</dbReference>
<evidence type="ECO:0000313" key="4">
    <source>
        <dbReference type="Proteomes" id="UP000603904"/>
    </source>
</evidence>
<accession>A0ABQ4FZ21</accession>
<evidence type="ECO:0000313" key="3">
    <source>
        <dbReference type="EMBL" id="GIH40043.1"/>
    </source>
</evidence>
<dbReference type="Proteomes" id="UP000603904">
    <property type="component" value="Unassembled WGS sequence"/>
</dbReference>
<dbReference type="InterPro" id="IPR000845">
    <property type="entry name" value="Nucleoside_phosphorylase_d"/>
</dbReference>
<feature type="region of interest" description="Disordered" evidence="1">
    <location>
        <begin position="22"/>
        <end position="47"/>
    </location>
</feature>
<evidence type="ECO:0000256" key="1">
    <source>
        <dbReference type="SAM" id="MobiDB-lite"/>
    </source>
</evidence>
<evidence type="ECO:0000259" key="2">
    <source>
        <dbReference type="Pfam" id="PF01048"/>
    </source>
</evidence>
<feature type="domain" description="Nucleoside phosphorylase" evidence="2">
    <location>
        <begin position="21"/>
        <end position="177"/>
    </location>
</feature>
<organism evidence="3 4">
    <name type="scientific">Microbispora corallina</name>
    <dbReference type="NCBI Taxonomy" id="83302"/>
    <lineage>
        <taxon>Bacteria</taxon>
        <taxon>Bacillati</taxon>
        <taxon>Actinomycetota</taxon>
        <taxon>Actinomycetes</taxon>
        <taxon>Streptosporangiales</taxon>
        <taxon>Streptosporangiaceae</taxon>
        <taxon>Microbispora</taxon>
    </lineage>
</organism>
<dbReference type="RefSeq" id="WP_204057505.1">
    <property type="nucleotide sequence ID" value="NZ_BAAAGP010000027.1"/>
</dbReference>
<protein>
    <submittedName>
        <fullName evidence="3">Lipoprotein</fullName>
    </submittedName>
</protein>
<sequence length="246" mass="24729">MTGLVVCVALALESRAIRRGLDDGPRRSPLMSGPRRSPSVSGPGRSPLVVRVGMGPVRAARAAAALPPFDALAVAGLGGALDDGLRPGDVLVATEVRWDGAVLPCPYGPALAADLARAGLPVRTGPLVTSPRVVHGAGRRRLAAEGARAADMESGPLAAAAEGRPFAAVRVVVDTPAVPLLSPATVPGALAALRALRRIGPALVRWDEATRSPPAEPGSGPAGPRRASGAGRDGRDGRARASEGGP</sequence>
<feature type="compositionally biased region" description="Basic and acidic residues" evidence="1">
    <location>
        <begin position="232"/>
        <end position="246"/>
    </location>
</feature>
<reference evidence="3 4" key="1">
    <citation type="submission" date="2021-01" db="EMBL/GenBank/DDBJ databases">
        <title>Whole genome shotgun sequence of Microbispora corallina NBRC 16416.</title>
        <authorList>
            <person name="Komaki H."/>
            <person name="Tamura T."/>
        </authorList>
    </citation>
    <scope>NUCLEOTIDE SEQUENCE [LARGE SCALE GENOMIC DNA]</scope>
    <source>
        <strain evidence="3 4">NBRC 16416</strain>
    </source>
</reference>
<proteinExistence type="predicted"/>
<feature type="region of interest" description="Disordered" evidence="1">
    <location>
        <begin position="205"/>
        <end position="246"/>
    </location>
</feature>
<name>A0ABQ4FZ21_9ACTN</name>
<feature type="compositionally biased region" description="Low complexity" evidence="1">
    <location>
        <begin position="32"/>
        <end position="47"/>
    </location>
</feature>
<dbReference type="Gene3D" id="3.40.50.1580">
    <property type="entry name" value="Nucleoside phosphorylase domain"/>
    <property type="match status" value="1"/>
</dbReference>
<keyword evidence="3" id="KW-0449">Lipoprotein</keyword>
<feature type="compositionally biased region" description="Low complexity" evidence="1">
    <location>
        <begin position="211"/>
        <end position="230"/>
    </location>
</feature>
<dbReference type="SUPFAM" id="SSF53167">
    <property type="entry name" value="Purine and uridine phosphorylases"/>
    <property type="match status" value="1"/>
</dbReference>
<gene>
    <name evidence="3" type="ORF">Mco01_30430</name>
</gene>
<dbReference type="Pfam" id="PF01048">
    <property type="entry name" value="PNP_UDP_1"/>
    <property type="match status" value="1"/>
</dbReference>